<accession>A0A916WWR5</accession>
<evidence type="ECO:0000313" key="3">
    <source>
        <dbReference type="Proteomes" id="UP000621454"/>
    </source>
</evidence>
<dbReference type="EMBL" id="BMGC01000024">
    <property type="protein sequence ID" value="GGB39989.1"/>
    <property type="molecule type" value="Genomic_DNA"/>
</dbReference>
<gene>
    <name evidence="2" type="ORF">GCM10011489_29530</name>
</gene>
<sequence>MTTQAQPHSPTTLKLGKTPARPGAAKLRLSNYIDTSVLPSPPTEFGHETLIPTWGMLGNDRYGDCVFAGAGHETMLWNAEAGKSVNVDADAALENYSEVTGFNPDDPSTDRGTDMEVAAKYRRKTGFVDADGKRHKIGAYVSLEPGDLNELWYATYLFDGVGIGVEFCSQWMDAFNNHKPWDAVAHPKIEGGHYIPAIAKRSGDATIVTWGSGQPMTAAGYQQFNDESLAYLSLEKLTNGHDINGFDLAALRKDLAALTT</sequence>
<protein>
    <submittedName>
        <fullName evidence="2">Uncharacterized protein</fullName>
    </submittedName>
</protein>
<reference evidence="2" key="2">
    <citation type="submission" date="2020-09" db="EMBL/GenBank/DDBJ databases">
        <authorList>
            <person name="Sun Q."/>
            <person name="Zhou Y."/>
        </authorList>
    </citation>
    <scope>NUCLEOTIDE SEQUENCE</scope>
    <source>
        <strain evidence="2">CGMCC 1.12827</strain>
    </source>
</reference>
<organism evidence="2 3">
    <name type="scientific">Gordonia jinhuaensis</name>
    <dbReference type="NCBI Taxonomy" id="1517702"/>
    <lineage>
        <taxon>Bacteria</taxon>
        <taxon>Bacillati</taxon>
        <taxon>Actinomycetota</taxon>
        <taxon>Actinomycetes</taxon>
        <taxon>Mycobacteriales</taxon>
        <taxon>Gordoniaceae</taxon>
        <taxon>Gordonia</taxon>
    </lineage>
</organism>
<dbReference type="AlphaFoldDB" id="A0A916WWR5"/>
<feature type="region of interest" description="Disordered" evidence="1">
    <location>
        <begin position="1"/>
        <end position="21"/>
    </location>
</feature>
<comment type="caution">
    <text evidence="2">The sequence shown here is derived from an EMBL/GenBank/DDBJ whole genome shotgun (WGS) entry which is preliminary data.</text>
</comment>
<reference evidence="2" key="1">
    <citation type="journal article" date="2014" name="Int. J. Syst. Evol. Microbiol.">
        <title>Complete genome sequence of Corynebacterium casei LMG S-19264T (=DSM 44701T), isolated from a smear-ripened cheese.</title>
        <authorList>
            <consortium name="US DOE Joint Genome Institute (JGI-PGF)"/>
            <person name="Walter F."/>
            <person name="Albersmeier A."/>
            <person name="Kalinowski J."/>
            <person name="Ruckert C."/>
        </authorList>
    </citation>
    <scope>NUCLEOTIDE SEQUENCE</scope>
    <source>
        <strain evidence="2">CGMCC 1.12827</strain>
    </source>
</reference>
<feature type="compositionally biased region" description="Polar residues" evidence="1">
    <location>
        <begin position="1"/>
        <end position="12"/>
    </location>
</feature>
<evidence type="ECO:0000313" key="2">
    <source>
        <dbReference type="EMBL" id="GGB39989.1"/>
    </source>
</evidence>
<name>A0A916WWR5_9ACTN</name>
<evidence type="ECO:0000256" key="1">
    <source>
        <dbReference type="SAM" id="MobiDB-lite"/>
    </source>
</evidence>
<keyword evidence="3" id="KW-1185">Reference proteome</keyword>
<dbReference type="RefSeq" id="WP_188587350.1">
    <property type="nucleotide sequence ID" value="NZ_BMGC01000024.1"/>
</dbReference>
<proteinExistence type="predicted"/>
<dbReference type="Proteomes" id="UP000621454">
    <property type="component" value="Unassembled WGS sequence"/>
</dbReference>